<feature type="compositionally biased region" description="Basic and acidic residues" evidence="1">
    <location>
        <begin position="75"/>
        <end position="86"/>
    </location>
</feature>
<dbReference type="EMBL" id="CAEY01001879">
    <property type="status" value="NOT_ANNOTATED_CDS"/>
    <property type="molecule type" value="Genomic_DNA"/>
</dbReference>
<dbReference type="EnsemblMetazoa" id="tetur07g01880.1">
    <property type="protein sequence ID" value="tetur07g01880.1"/>
    <property type="gene ID" value="tetur07g01880"/>
</dbReference>
<evidence type="ECO:0000313" key="3">
    <source>
        <dbReference type="EnsemblMetazoa" id="tetur07g01880.1"/>
    </source>
</evidence>
<dbReference type="HOGENOM" id="CLU_1153002_0_0_1"/>
<dbReference type="OrthoDB" id="10657864at2759"/>
<sequence>MSLTLQNCFLFFVLLNLVTTINAVPVISAEGLNSTSTNETIPDPVNINGSVAVLDTTLPPVELTTTVEMVNLRNARSEEESVKLDSESPNNPDQERNKSSSIQFPKDDIDTQILNATSASPSSPVAPVIKEDATDSPRDISEEGMESNGTITEGIIEISSSSSTIIDALFNTEKPLATTANATEINSSSTPSSDASIANSGVRVGRSQSDTVEDEINANLTQTLAALTTLSSIINQTSVNDSLVTVV</sequence>
<protein>
    <submittedName>
        <fullName evidence="3">Uncharacterized protein</fullName>
    </submittedName>
</protein>
<organism evidence="3 4">
    <name type="scientific">Tetranychus urticae</name>
    <name type="common">Two-spotted spider mite</name>
    <dbReference type="NCBI Taxonomy" id="32264"/>
    <lineage>
        <taxon>Eukaryota</taxon>
        <taxon>Metazoa</taxon>
        <taxon>Ecdysozoa</taxon>
        <taxon>Arthropoda</taxon>
        <taxon>Chelicerata</taxon>
        <taxon>Arachnida</taxon>
        <taxon>Acari</taxon>
        <taxon>Acariformes</taxon>
        <taxon>Trombidiformes</taxon>
        <taxon>Prostigmata</taxon>
        <taxon>Eleutherengona</taxon>
        <taxon>Raphignathae</taxon>
        <taxon>Tetranychoidea</taxon>
        <taxon>Tetranychidae</taxon>
        <taxon>Tetranychus</taxon>
    </lineage>
</organism>
<reference evidence="4" key="1">
    <citation type="submission" date="2011-08" db="EMBL/GenBank/DDBJ databases">
        <authorList>
            <person name="Rombauts S."/>
        </authorList>
    </citation>
    <scope>NUCLEOTIDE SEQUENCE</scope>
    <source>
        <strain evidence="4">London</strain>
    </source>
</reference>
<evidence type="ECO:0000313" key="4">
    <source>
        <dbReference type="Proteomes" id="UP000015104"/>
    </source>
</evidence>
<dbReference type="OMA" id="MSLNCFL"/>
<evidence type="ECO:0000256" key="1">
    <source>
        <dbReference type="SAM" id="MobiDB-lite"/>
    </source>
</evidence>
<dbReference type="KEGG" id="tut:107361552"/>
<feature type="chain" id="PRO_5004580417" evidence="2">
    <location>
        <begin position="24"/>
        <end position="247"/>
    </location>
</feature>
<evidence type="ECO:0000256" key="2">
    <source>
        <dbReference type="SAM" id="SignalP"/>
    </source>
</evidence>
<feature type="compositionally biased region" description="Basic and acidic residues" evidence="1">
    <location>
        <begin position="129"/>
        <end position="141"/>
    </location>
</feature>
<keyword evidence="2" id="KW-0732">Signal</keyword>
<reference evidence="3" key="2">
    <citation type="submission" date="2015-06" db="UniProtKB">
        <authorList>
            <consortium name="EnsemblMetazoa"/>
        </authorList>
    </citation>
    <scope>IDENTIFICATION</scope>
</reference>
<proteinExistence type="predicted"/>
<dbReference type="Proteomes" id="UP000015104">
    <property type="component" value="Unassembled WGS sequence"/>
</dbReference>
<keyword evidence="4" id="KW-1185">Reference proteome</keyword>
<dbReference type="AlphaFoldDB" id="T1K8M5"/>
<accession>T1K8M5</accession>
<feature type="compositionally biased region" description="Low complexity" evidence="1">
    <location>
        <begin position="118"/>
        <end position="128"/>
    </location>
</feature>
<gene>
    <name evidence="3" type="primary">107361552</name>
</gene>
<name>T1K8M5_TETUR</name>
<feature type="signal peptide" evidence="2">
    <location>
        <begin position="1"/>
        <end position="23"/>
    </location>
</feature>
<feature type="region of interest" description="Disordered" evidence="1">
    <location>
        <begin position="74"/>
        <end position="145"/>
    </location>
</feature>